<feature type="compositionally biased region" description="Polar residues" evidence="5">
    <location>
        <begin position="1"/>
        <end position="10"/>
    </location>
</feature>
<dbReference type="GO" id="GO:0043596">
    <property type="term" value="C:nuclear replication fork"/>
    <property type="evidence" value="ECO:0007669"/>
    <property type="project" value="TreeGrafter"/>
</dbReference>
<reference evidence="7" key="1">
    <citation type="submission" date="2020-08" db="EMBL/GenBank/DDBJ databases">
        <title>Plant Genome Project.</title>
        <authorList>
            <person name="Zhang R.-G."/>
        </authorList>
    </citation>
    <scope>NUCLEOTIDE SEQUENCE</scope>
    <source>
        <strain evidence="7">WSP0</strain>
        <tissue evidence="7">Leaf</tissue>
    </source>
</reference>
<keyword evidence="3" id="KW-0347">Helicase</keyword>
<evidence type="ECO:0000256" key="5">
    <source>
        <dbReference type="SAM" id="MobiDB-lite"/>
    </source>
</evidence>
<dbReference type="GO" id="GO:0006281">
    <property type="term" value="P:DNA repair"/>
    <property type="evidence" value="ECO:0007669"/>
    <property type="project" value="TreeGrafter"/>
</dbReference>
<keyword evidence="1" id="KW-0547">Nucleotide-binding</keyword>
<name>A0AAV6KT10_9ERIC</name>
<accession>A0AAV6KT10</accession>
<dbReference type="SMART" id="SM00490">
    <property type="entry name" value="HELICc"/>
    <property type="match status" value="1"/>
</dbReference>
<dbReference type="Proteomes" id="UP000823749">
    <property type="component" value="Chromosome 4"/>
</dbReference>
<evidence type="ECO:0000256" key="2">
    <source>
        <dbReference type="ARBA" id="ARBA00022801"/>
    </source>
</evidence>
<dbReference type="InterPro" id="IPR027417">
    <property type="entry name" value="P-loop_NTPase"/>
</dbReference>
<sequence length="333" mass="36633">MNQSENSRTAEQAEQRLPEAGKHSPVDSECNRGSPELQKCPPEVAEVQRVSGGVRRSRKDNSNYSCFMELGTGKHAILLTSNMECRIIYTDSAQAKIPAVLDYLGTVIEAGCKFLIFAHHQPMIDSIYQFLQVMLVFSVKDMETRSILIGTIKSQKKKVGCIRIDGSTPAASRQALVTDFQEKDSIKAAVLSIKAGGVGITLTAASTVIFAELSWTPGDIIQAEDRAHRIGQVSSVNVYYLLANDTVDDIIWDVVQSKLENLGQMLDGHERTLEVSGSQPKSSPAKQRALDSFGSQPKSSPAKQSTLDSFVKRCSNMNDYDHQPQLKYPRHGD</sequence>
<feature type="compositionally biased region" description="Polar residues" evidence="5">
    <location>
        <begin position="275"/>
        <end position="285"/>
    </location>
</feature>
<dbReference type="GO" id="GO:0004386">
    <property type="term" value="F:helicase activity"/>
    <property type="evidence" value="ECO:0007669"/>
    <property type="project" value="UniProtKB-KW"/>
</dbReference>
<keyword evidence="2" id="KW-0378">Hydrolase</keyword>
<dbReference type="GO" id="GO:0004520">
    <property type="term" value="F:DNA endonuclease activity"/>
    <property type="evidence" value="ECO:0007669"/>
    <property type="project" value="TreeGrafter"/>
</dbReference>
<evidence type="ECO:0000256" key="4">
    <source>
        <dbReference type="ARBA" id="ARBA00022840"/>
    </source>
</evidence>
<feature type="compositionally biased region" description="Basic and acidic residues" evidence="5">
    <location>
        <begin position="11"/>
        <end position="30"/>
    </location>
</feature>
<dbReference type="GO" id="GO:0031297">
    <property type="term" value="P:replication fork processing"/>
    <property type="evidence" value="ECO:0007669"/>
    <property type="project" value="TreeGrafter"/>
</dbReference>
<evidence type="ECO:0000259" key="6">
    <source>
        <dbReference type="PROSITE" id="PS51194"/>
    </source>
</evidence>
<dbReference type="PANTHER" id="PTHR45766">
    <property type="entry name" value="DNA ANNEALING HELICASE AND ENDONUCLEASE ZRANB3 FAMILY MEMBER"/>
    <property type="match status" value="1"/>
</dbReference>
<dbReference type="SUPFAM" id="SSF52540">
    <property type="entry name" value="P-loop containing nucleoside triphosphate hydrolases"/>
    <property type="match status" value="1"/>
</dbReference>
<evidence type="ECO:0000256" key="3">
    <source>
        <dbReference type="ARBA" id="ARBA00022806"/>
    </source>
</evidence>
<proteinExistence type="predicted"/>
<dbReference type="PANTHER" id="PTHR45766:SF3">
    <property type="entry name" value="DNA ANNEALING HELICASE AND ENDONUCLEASE ZRANB3"/>
    <property type="match status" value="1"/>
</dbReference>
<dbReference type="CDD" id="cd18793">
    <property type="entry name" value="SF2_C_SNF"/>
    <property type="match status" value="1"/>
</dbReference>
<protein>
    <recommendedName>
        <fullName evidence="6">Helicase C-terminal domain-containing protein</fullName>
    </recommendedName>
</protein>
<dbReference type="GO" id="GO:0005524">
    <property type="term" value="F:ATP binding"/>
    <property type="evidence" value="ECO:0007669"/>
    <property type="project" value="UniProtKB-KW"/>
</dbReference>
<gene>
    <name evidence="7" type="ORF">RHGRI_012828</name>
</gene>
<dbReference type="InterPro" id="IPR049730">
    <property type="entry name" value="SNF2/RAD54-like_C"/>
</dbReference>
<dbReference type="PROSITE" id="PS51194">
    <property type="entry name" value="HELICASE_CTER"/>
    <property type="match status" value="1"/>
</dbReference>
<dbReference type="GO" id="GO:0016787">
    <property type="term" value="F:hydrolase activity"/>
    <property type="evidence" value="ECO:0007669"/>
    <property type="project" value="UniProtKB-KW"/>
</dbReference>
<comment type="caution">
    <text evidence="7">The sequence shown here is derived from an EMBL/GenBank/DDBJ whole genome shotgun (WGS) entry which is preliminary data.</text>
</comment>
<evidence type="ECO:0000256" key="1">
    <source>
        <dbReference type="ARBA" id="ARBA00022741"/>
    </source>
</evidence>
<evidence type="ECO:0000313" key="7">
    <source>
        <dbReference type="EMBL" id="KAG5555419.1"/>
    </source>
</evidence>
<feature type="domain" description="Helicase C-terminal" evidence="6">
    <location>
        <begin position="100"/>
        <end position="274"/>
    </location>
</feature>
<feature type="region of interest" description="Disordered" evidence="5">
    <location>
        <begin position="273"/>
        <end position="308"/>
    </location>
</feature>
<evidence type="ECO:0000313" key="8">
    <source>
        <dbReference type="Proteomes" id="UP000823749"/>
    </source>
</evidence>
<dbReference type="AlphaFoldDB" id="A0AAV6KT10"/>
<feature type="region of interest" description="Disordered" evidence="5">
    <location>
        <begin position="1"/>
        <end position="42"/>
    </location>
</feature>
<dbReference type="Pfam" id="PF00271">
    <property type="entry name" value="Helicase_C"/>
    <property type="match status" value="1"/>
</dbReference>
<keyword evidence="4" id="KW-0067">ATP-binding</keyword>
<keyword evidence="8" id="KW-1185">Reference proteome</keyword>
<dbReference type="InterPro" id="IPR001650">
    <property type="entry name" value="Helicase_C-like"/>
</dbReference>
<feature type="compositionally biased region" description="Polar residues" evidence="5">
    <location>
        <begin position="293"/>
        <end position="308"/>
    </location>
</feature>
<dbReference type="EMBL" id="JACTNZ010000004">
    <property type="protein sequence ID" value="KAG5555419.1"/>
    <property type="molecule type" value="Genomic_DNA"/>
</dbReference>
<dbReference type="Gene3D" id="3.40.50.300">
    <property type="entry name" value="P-loop containing nucleotide triphosphate hydrolases"/>
    <property type="match status" value="1"/>
</dbReference>
<organism evidence="7 8">
    <name type="scientific">Rhododendron griersonianum</name>
    <dbReference type="NCBI Taxonomy" id="479676"/>
    <lineage>
        <taxon>Eukaryota</taxon>
        <taxon>Viridiplantae</taxon>
        <taxon>Streptophyta</taxon>
        <taxon>Embryophyta</taxon>
        <taxon>Tracheophyta</taxon>
        <taxon>Spermatophyta</taxon>
        <taxon>Magnoliopsida</taxon>
        <taxon>eudicotyledons</taxon>
        <taxon>Gunneridae</taxon>
        <taxon>Pentapetalae</taxon>
        <taxon>asterids</taxon>
        <taxon>Ericales</taxon>
        <taxon>Ericaceae</taxon>
        <taxon>Ericoideae</taxon>
        <taxon>Rhodoreae</taxon>
        <taxon>Rhododendron</taxon>
    </lineage>
</organism>